<dbReference type="EMBL" id="MN738763">
    <property type="protein sequence ID" value="QHS83771.1"/>
    <property type="molecule type" value="Genomic_DNA"/>
</dbReference>
<keyword evidence="1" id="KW-0378">Hydrolase</keyword>
<evidence type="ECO:0000313" key="4">
    <source>
        <dbReference type="EMBL" id="QHS83771.1"/>
    </source>
</evidence>
<evidence type="ECO:0000256" key="1">
    <source>
        <dbReference type="ARBA" id="ARBA00022801"/>
    </source>
</evidence>
<name>A0A6C0AWW7_9ZZZZ</name>
<dbReference type="PROSITE" id="PS00893">
    <property type="entry name" value="NUDIX_BOX"/>
    <property type="match status" value="1"/>
</dbReference>
<evidence type="ECO:0000259" key="3">
    <source>
        <dbReference type="PROSITE" id="PS51462"/>
    </source>
</evidence>
<dbReference type="InterPro" id="IPR015797">
    <property type="entry name" value="NUDIX_hydrolase-like_dom_sf"/>
</dbReference>
<dbReference type="Gene3D" id="3.90.79.10">
    <property type="entry name" value="Nucleoside Triphosphate Pyrophosphohydrolase"/>
    <property type="match status" value="1"/>
</dbReference>
<dbReference type="Pfam" id="PF00293">
    <property type="entry name" value="NUDIX"/>
    <property type="match status" value="1"/>
</dbReference>
<dbReference type="AlphaFoldDB" id="A0A6C0AWW7"/>
<organism evidence="4">
    <name type="scientific">viral metagenome</name>
    <dbReference type="NCBI Taxonomy" id="1070528"/>
    <lineage>
        <taxon>unclassified sequences</taxon>
        <taxon>metagenomes</taxon>
        <taxon>organismal metagenomes</taxon>
    </lineage>
</organism>
<feature type="domain" description="Nudix hydrolase" evidence="3">
    <location>
        <begin position="8"/>
        <end position="235"/>
    </location>
</feature>
<dbReference type="SUPFAM" id="SSF55811">
    <property type="entry name" value="Nudix"/>
    <property type="match status" value="1"/>
</dbReference>
<dbReference type="PANTHER" id="PTHR23114:SF17">
    <property type="entry name" value="M7GPPPN-MRNA HYDROLASE"/>
    <property type="match status" value="1"/>
</dbReference>
<accession>A0A6C0AWW7</accession>
<evidence type="ECO:0000256" key="2">
    <source>
        <dbReference type="SAM" id="MobiDB-lite"/>
    </source>
</evidence>
<reference evidence="4" key="1">
    <citation type="journal article" date="2020" name="Nature">
        <title>Giant virus diversity and host interactions through global metagenomics.</title>
        <authorList>
            <person name="Schulz F."/>
            <person name="Roux S."/>
            <person name="Paez-Espino D."/>
            <person name="Jungbluth S."/>
            <person name="Walsh D.A."/>
            <person name="Denef V.J."/>
            <person name="McMahon K.D."/>
            <person name="Konstantinidis K.T."/>
            <person name="Eloe-Fadrosh E.A."/>
            <person name="Kyrpides N.C."/>
            <person name="Woyke T."/>
        </authorList>
    </citation>
    <scope>NUCLEOTIDE SEQUENCE</scope>
    <source>
        <strain evidence="4">GVMAG-S-ERX555961-36</strain>
    </source>
</reference>
<dbReference type="PANTHER" id="PTHR23114">
    <property type="entry name" value="M7GPPPN-MRNA HYDROLASE"/>
    <property type="match status" value="1"/>
</dbReference>
<dbReference type="InterPro" id="IPR000086">
    <property type="entry name" value="NUDIX_hydrolase_dom"/>
</dbReference>
<sequence>MSETKNWRSTRSYGVILARYNEHLNIPEYLMVCRKSTYCYVDFILGKYDDKNTDYLKFMVKNMTYSERISISTKNFEDLWKDLYYNSRAPNGAFYDYVSSKFYKVRDCFIQFNTSLSCIYKWPEWGFPKGRPNQSEDPFDCARRELYEETRISQNNYNILTDIMPFEEKYVGTNGHSYRNVFFIGQAHKDCNGHLDKTNTAQAREIGFIKWFKYEDAIKQFRDHEESKRAILNSVHNSVSKYFENTTNRAAPTTPPATPRGLSTPVTETPETPPPPVPPHAAYASPAPLASTACESFS</sequence>
<protein>
    <recommendedName>
        <fullName evidence="3">Nudix hydrolase domain-containing protein</fullName>
    </recommendedName>
</protein>
<dbReference type="InterPro" id="IPR020084">
    <property type="entry name" value="NUDIX_hydrolase_CS"/>
</dbReference>
<dbReference type="GO" id="GO:0016787">
    <property type="term" value="F:hydrolase activity"/>
    <property type="evidence" value="ECO:0007669"/>
    <property type="project" value="UniProtKB-KW"/>
</dbReference>
<dbReference type="PROSITE" id="PS51462">
    <property type="entry name" value="NUDIX"/>
    <property type="match status" value="1"/>
</dbReference>
<feature type="compositionally biased region" description="Low complexity" evidence="2">
    <location>
        <begin position="280"/>
        <end position="298"/>
    </location>
</feature>
<feature type="region of interest" description="Disordered" evidence="2">
    <location>
        <begin position="245"/>
        <end position="298"/>
    </location>
</feature>
<proteinExistence type="predicted"/>
<dbReference type="GO" id="GO:0005737">
    <property type="term" value="C:cytoplasm"/>
    <property type="evidence" value="ECO:0007669"/>
    <property type="project" value="TreeGrafter"/>
</dbReference>